<dbReference type="AlphaFoldDB" id="A0A9W6Y2F0"/>
<evidence type="ECO:0000256" key="1">
    <source>
        <dbReference type="SAM" id="MobiDB-lite"/>
    </source>
</evidence>
<feature type="region of interest" description="Disordered" evidence="1">
    <location>
        <begin position="1"/>
        <end position="102"/>
    </location>
</feature>
<proteinExistence type="predicted"/>
<evidence type="ECO:0000313" key="3">
    <source>
        <dbReference type="Proteomes" id="UP001165121"/>
    </source>
</evidence>
<dbReference type="EMBL" id="BSXT01002770">
    <property type="protein sequence ID" value="GMF50738.1"/>
    <property type="molecule type" value="Genomic_DNA"/>
</dbReference>
<comment type="caution">
    <text evidence="2">The sequence shown here is derived from an EMBL/GenBank/DDBJ whole genome shotgun (WGS) entry which is preliminary data.</text>
</comment>
<keyword evidence="3" id="KW-1185">Reference proteome</keyword>
<organism evidence="2 3">
    <name type="scientific">Phytophthora fragariaefolia</name>
    <dbReference type="NCBI Taxonomy" id="1490495"/>
    <lineage>
        <taxon>Eukaryota</taxon>
        <taxon>Sar</taxon>
        <taxon>Stramenopiles</taxon>
        <taxon>Oomycota</taxon>
        <taxon>Peronosporomycetes</taxon>
        <taxon>Peronosporales</taxon>
        <taxon>Peronosporaceae</taxon>
        <taxon>Phytophthora</taxon>
    </lineage>
</organism>
<feature type="compositionally biased region" description="Polar residues" evidence="1">
    <location>
        <begin position="22"/>
        <end position="35"/>
    </location>
</feature>
<dbReference type="Proteomes" id="UP001165121">
    <property type="component" value="Unassembled WGS sequence"/>
</dbReference>
<name>A0A9W6Y2F0_9STRA</name>
<reference evidence="2" key="1">
    <citation type="submission" date="2023-04" db="EMBL/GenBank/DDBJ databases">
        <title>Phytophthora fragariaefolia NBRC 109709.</title>
        <authorList>
            <person name="Ichikawa N."/>
            <person name="Sato H."/>
            <person name="Tonouchi N."/>
        </authorList>
    </citation>
    <scope>NUCLEOTIDE SEQUENCE</scope>
    <source>
        <strain evidence="2">NBRC 109709</strain>
    </source>
</reference>
<feature type="compositionally biased region" description="Acidic residues" evidence="1">
    <location>
        <begin position="45"/>
        <end position="55"/>
    </location>
</feature>
<protein>
    <submittedName>
        <fullName evidence="2">Unnamed protein product</fullName>
    </submittedName>
</protein>
<gene>
    <name evidence="2" type="ORF">Pfra01_002030300</name>
</gene>
<evidence type="ECO:0000313" key="2">
    <source>
        <dbReference type="EMBL" id="GMF50738.1"/>
    </source>
</evidence>
<sequence>MVVIEGISGPSDGRNDGDAVATSANVRVASGNTPRAGNDHNGDDNVIELDTDTGDGDGGSDGGMTPAAPTRVVRQHGVATGGSTETTPPAPPPPTPPTTTALMMATVVYREPRR</sequence>
<feature type="compositionally biased region" description="Pro residues" evidence="1">
    <location>
        <begin position="88"/>
        <end position="97"/>
    </location>
</feature>
<accession>A0A9W6Y2F0</accession>